<dbReference type="EMBL" id="JAQQKX010000005">
    <property type="protein sequence ID" value="MDC7683209.1"/>
    <property type="molecule type" value="Genomic_DNA"/>
</dbReference>
<evidence type="ECO:0000313" key="6">
    <source>
        <dbReference type="Proteomes" id="UP001214854"/>
    </source>
</evidence>
<dbReference type="EC" id="3.4.21.-" evidence="5"/>
<dbReference type="InterPro" id="IPR001254">
    <property type="entry name" value="Trypsin_dom"/>
</dbReference>
<keyword evidence="2" id="KW-0720">Serine protease</keyword>
<evidence type="ECO:0000313" key="5">
    <source>
        <dbReference type="EMBL" id="MDC7683209.1"/>
    </source>
</evidence>
<feature type="domain" description="Peptidase S1" evidence="4">
    <location>
        <begin position="39"/>
        <end position="313"/>
    </location>
</feature>
<dbReference type="SMART" id="SM00020">
    <property type="entry name" value="Tryp_SPc"/>
    <property type="match status" value="1"/>
</dbReference>
<dbReference type="PROSITE" id="PS00135">
    <property type="entry name" value="TRYPSIN_SER"/>
    <property type="match status" value="1"/>
</dbReference>
<keyword evidence="1" id="KW-1015">Disulfide bond</keyword>
<evidence type="ECO:0000259" key="4">
    <source>
        <dbReference type="PROSITE" id="PS50240"/>
    </source>
</evidence>
<evidence type="ECO:0000256" key="1">
    <source>
        <dbReference type="ARBA" id="ARBA00023157"/>
    </source>
</evidence>
<dbReference type="PROSITE" id="PS00134">
    <property type="entry name" value="TRYPSIN_HIS"/>
    <property type="match status" value="1"/>
</dbReference>
<proteinExistence type="predicted"/>
<dbReference type="PANTHER" id="PTHR24258">
    <property type="entry name" value="SERINE PROTEASE-RELATED"/>
    <property type="match status" value="1"/>
</dbReference>
<dbReference type="InterPro" id="IPR009003">
    <property type="entry name" value="Peptidase_S1_PA"/>
</dbReference>
<keyword evidence="2" id="KW-0645">Protease</keyword>
<dbReference type="PROSITE" id="PS50240">
    <property type="entry name" value="TRYPSIN_DOM"/>
    <property type="match status" value="1"/>
</dbReference>
<dbReference type="PANTHER" id="PTHR24258:SF116">
    <property type="entry name" value="FI16631P1-RELATED"/>
    <property type="match status" value="1"/>
</dbReference>
<keyword evidence="3" id="KW-0732">Signal</keyword>
<accession>A0ABT5HT40</accession>
<dbReference type="InterPro" id="IPR001314">
    <property type="entry name" value="Peptidase_S1A"/>
</dbReference>
<dbReference type="InterPro" id="IPR018114">
    <property type="entry name" value="TRYPSIN_HIS"/>
</dbReference>
<keyword evidence="2 5" id="KW-0378">Hydrolase</keyword>
<reference evidence="5 6" key="1">
    <citation type="submission" date="2023-01" db="EMBL/GenBank/DDBJ databases">
        <title>Novel species of the genus Asticcacaulis isolated from rivers.</title>
        <authorList>
            <person name="Lu H."/>
        </authorList>
    </citation>
    <scope>NUCLEOTIDE SEQUENCE [LARGE SCALE GENOMIC DNA]</scope>
    <source>
        <strain evidence="5 6">BYS171W</strain>
    </source>
</reference>
<sequence>MRQAVALLPVLGFALTVAFAADAPEAFARASTPPANTKVVGGRLAQAEQWPGFAAIALETPKQTAVFCGGSMIGPRHVLTAAHCLEEFSPELAAKCKKSAMPIAQMRIFPGLTDLRNATRASAYRVVRLTVHPGAHCSDELANAAPTYDNDLAIIELDRDWKGAVVALSGTGADDPDAGLVGVAGLGTTESEMTVAEKGRDGMLIAARSNQLLEVHMPVVSTADCVRGRGRTGGGIVGQNQICAGWMSPSPASAIGDSCGGDSGGPLMAYDGNQRPYQVGLVSWGPTPCGQVGKPGVYTRVSRFLPWIKSVAGSVNIAQPLDKKTEAPTEPQGFAELEILLAPAKGRIQIDICSDSPDEAASTCGLRDLTEGAFIKLKVSSPMSGRLVLIDRNADFMVTQLYPNDFDSTAAKGNITASTPIFFPDRSYGFRIQAQKPYGKSKLMAILLPPGANLDAFVASQKTLTKGVDVSYAPGWEGGENSSDQYAGNLANEISKQMAATKAGKELKGWGLATIEYTVRKP</sequence>
<dbReference type="RefSeq" id="WP_272747684.1">
    <property type="nucleotide sequence ID" value="NZ_JAQQKX010000005.1"/>
</dbReference>
<feature type="chain" id="PRO_5045604117" evidence="3">
    <location>
        <begin position="21"/>
        <end position="522"/>
    </location>
</feature>
<keyword evidence="6" id="KW-1185">Reference proteome</keyword>
<name>A0ABT5HT40_9CAUL</name>
<evidence type="ECO:0000256" key="2">
    <source>
        <dbReference type="RuleBase" id="RU363034"/>
    </source>
</evidence>
<dbReference type="PRINTS" id="PR00722">
    <property type="entry name" value="CHYMOTRYPSIN"/>
</dbReference>
<dbReference type="SUPFAM" id="SSF50494">
    <property type="entry name" value="Trypsin-like serine proteases"/>
    <property type="match status" value="1"/>
</dbReference>
<organism evidence="5 6">
    <name type="scientific">Asticcacaulis aquaticus</name>
    <dbReference type="NCBI Taxonomy" id="2984212"/>
    <lineage>
        <taxon>Bacteria</taxon>
        <taxon>Pseudomonadati</taxon>
        <taxon>Pseudomonadota</taxon>
        <taxon>Alphaproteobacteria</taxon>
        <taxon>Caulobacterales</taxon>
        <taxon>Caulobacteraceae</taxon>
        <taxon>Asticcacaulis</taxon>
    </lineage>
</organism>
<gene>
    <name evidence="5" type="ORF">PQU92_07965</name>
</gene>
<dbReference type="GO" id="GO:0016787">
    <property type="term" value="F:hydrolase activity"/>
    <property type="evidence" value="ECO:0007669"/>
    <property type="project" value="UniProtKB-KW"/>
</dbReference>
<evidence type="ECO:0000256" key="3">
    <source>
        <dbReference type="SAM" id="SignalP"/>
    </source>
</evidence>
<dbReference type="CDD" id="cd00190">
    <property type="entry name" value="Tryp_SPc"/>
    <property type="match status" value="1"/>
</dbReference>
<dbReference type="InterPro" id="IPR043504">
    <property type="entry name" value="Peptidase_S1_PA_chymotrypsin"/>
</dbReference>
<dbReference type="Pfam" id="PF14326">
    <property type="entry name" value="DUF4384"/>
    <property type="match status" value="1"/>
</dbReference>
<dbReference type="Gene3D" id="2.40.10.10">
    <property type="entry name" value="Trypsin-like serine proteases"/>
    <property type="match status" value="1"/>
</dbReference>
<dbReference type="InterPro" id="IPR025493">
    <property type="entry name" value="DUF4384"/>
</dbReference>
<protein>
    <submittedName>
        <fullName evidence="5">Trypsin-like serine protease</fullName>
        <ecNumber evidence="5">3.4.21.-</ecNumber>
    </submittedName>
</protein>
<dbReference type="Proteomes" id="UP001214854">
    <property type="component" value="Unassembled WGS sequence"/>
</dbReference>
<feature type="signal peptide" evidence="3">
    <location>
        <begin position="1"/>
        <end position="20"/>
    </location>
</feature>
<dbReference type="InterPro" id="IPR033116">
    <property type="entry name" value="TRYPSIN_SER"/>
</dbReference>
<comment type="caution">
    <text evidence="5">The sequence shown here is derived from an EMBL/GenBank/DDBJ whole genome shotgun (WGS) entry which is preliminary data.</text>
</comment>
<dbReference type="Pfam" id="PF00089">
    <property type="entry name" value="Trypsin"/>
    <property type="match status" value="1"/>
</dbReference>